<dbReference type="GO" id="GO:0016787">
    <property type="term" value="F:hydrolase activity"/>
    <property type="evidence" value="ECO:0007669"/>
    <property type="project" value="UniProtKB-KW"/>
</dbReference>
<dbReference type="RefSeq" id="WP_150894616.1">
    <property type="nucleotide sequence ID" value="NZ_VYUY01000018.1"/>
</dbReference>
<dbReference type="PANTHER" id="PTHR43248">
    <property type="entry name" value="2-SUCCINYL-6-HYDROXY-2,4-CYCLOHEXADIENE-1-CARBOXYLATE SYNTHASE"/>
    <property type="match status" value="1"/>
</dbReference>
<dbReference type="Gene3D" id="3.40.50.1820">
    <property type="entry name" value="alpha/beta hydrolase"/>
    <property type="match status" value="1"/>
</dbReference>
<proteinExistence type="inferred from homology"/>
<keyword evidence="2 4" id="KW-0732">Signal</keyword>
<keyword evidence="8" id="KW-1185">Reference proteome</keyword>
<dbReference type="PROSITE" id="PS51257">
    <property type="entry name" value="PROKAR_LIPOPROTEIN"/>
    <property type="match status" value="1"/>
</dbReference>
<evidence type="ECO:0000256" key="1">
    <source>
        <dbReference type="ARBA" id="ARBA00010088"/>
    </source>
</evidence>
<dbReference type="InterPro" id="IPR013595">
    <property type="entry name" value="Pept_S33_TAP-like_C"/>
</dbReference>
<dbReference type="InterPro" id="IPR029058">
    <property type="entry name" value="AB_hydrolase_fold"/>
</dbReference>
<dbReference type="AlphaFoldDB" id="A0A5N0T801"/>
<comment type="caution">
    <text evidence="7">The sequence shown here is derived from an EMBL/GenBank/DDBJ whole genome shotgun (WGS) entry which is preliminary data.</text>
</comment>
<dbReference type="InterPro" id="IPR051601">
    <property type="entry name" value="Serine_prot/Carboxylest_S33"/>
</dbReference>
<evidence type="ECO:0000259" key="5">
    <source>
        <dbReference type="Pfam" id="PF00561"/>
    </source>
</evidence>
<evidence type="ECO:0000256" key="2">
    <source>
        <dbReference type="ARBA" id="ARBA00022729"/>
    </source>
</evidence>
<feature type="domain" description="Peptidase S33 tripeptidyl aminopeptidase-like C-terminal" evidence="6">
    <location>
        <begin position="420"/>
        <end position="511"/>
    </location>
</feature>
<dbReference type="Proteomes" id="UP000326838">
    <property type="component" value="Unassembled WGS sequence"/>
</dbReference>
<dbReference type="Pfam" id="PF00561">
    <property type="entry name" value="Abhydrolase_1"/>
    <property type="match status" value="1"/>
</dbReference>
<feature type="domain" description="AB hydrolase-1" evidence="5">
    <location>
        <begin position="104"/>
        <end position="293"/>
    </location>
</feature>
<evidence type="ECO:0000259" key="6">
    <source>
        <dbReference type="Pfam" id="PF08386"/>
    </source>
</evidence>
<accession>A0A5N0T801</accession>
<comment type="similarity">
    <text evidence="1">Belongs to the peptidase S33 family.</text>
</comment>
<organism evidence="7 8">
    <name type="scientific">Microbacterium caowuchunii</name>
    <dbReference type="NCBI Taxonomy" id="2614638"/>
    <lineage>
        <taxon>Bacteria</taxon>
        <taxon>Bacillati</taxon>
        <taxon>Actinomycetota</taxon>
        <taxon>Actinomycetes</taxon>
        <taxon>Micrococcales</taxon>
        <taxon>Microbacteriaceae</taxon>
        <taxon>Microbacterium</taxon>
    </lineage>
</organism>
<reference evidence="8" key="1">
    <citation type="submission" date="2019-09" db="EMBL/GenBank/DDBJ databases">
        <title>Mumia zhuanghuii sp. nov. isolated from the intestinal contents of plateau pika (Ochotona curzoniae) in the Qinghai-Tibet plateau of China.</title>
        <authorList>
            <person name="Tian Z."/>
        </authorList>
    </citation>
    <scope>NUCLEOTIDE SEQUENCE [LARGE SCALE GENOMIC DNA]</scope>
    <source>
        <strain evidence="8">L-033</strain>
    </source>
</reference>
<evidence type="ECO:0000256" key="3">
    <source>
        <dbReference type="ARBA" id="ARBA00022801"/>
    </source>
</evidence>
<feature type="signal peptide" evidence="4">
    <location>
        <begin position="1"/>
        <end position="29"/>
    </location>
</feature>
<name>A0A5N0T801_9MICO</name>
<evidence type="ECO:0000256" key="4">
    <source>
        <dbReference type="SAM" id="SignalP"/>
    </source>
</evidence>
<evidence type="ECO:0000313" key="8">
    <source>
        <dbReference type="Proteomes" id="UP000326838"/>
    </source>
</evidence>
<dbReference type="EMBL" id="VYUY01000018">
    <property type="protein sequence ID" value="KAA9131153.1"/>
    <property type="molecule type" value="Genomic_DNA"/>
</dbReference>
<keyword evidence="3 7" id="KW-0378">Hydrolase</keyword>
<dbReference type="InterPro" id="IPR000073">
    <property type="entry name" value="AB_hydrolase_1"/>
</dbReference>
<evidence type="ECO:0000313" key="7">
    <source>
        <dbReference type="EMBL" id="KAA9131153.1"/>
    </source>
</evidence>
<gene>
    <name evidence="7" type="ORF">F6B40_12695</name>
</gene>
<protein>
    <submittedName>
        <fullName evidence="7">Alpha/beta hydrolase</fullName>
    </submittedName>
</protein>
<feature type="chain" id="PRO_5039240771" evidence="4">
    <location>
        <begin position="30"/>
        <end position="512"/>
    </location>
</feature>
<dbReference type="Pfam" id="PF08386">
    <property type="entry name" value="Abhydrolase_4"/>
    <property type="match status" value="1"/>
</dbReference>
<sequence>MRTPARALRRAAVATIAVAALLLSGCSFLPDPPAPSRSATPDVSGVEEDLVPFYSQELVWEECGTGFDCTTVRAPLDWAEPDLGEIGLAIIRQRATDGDPLGSLLVNPGGPGASGVELIRDSIGFATGEALQQHYDVIGFDPRGVGESTAVRCLDAAGMDAYLYDVPAAARGTQEWTDELNARNEAFAAACDANSEGILPYITTVQAARDMDLLRAVLGDETLNLLGYSYGTFLGATYAELYPERVGRFVLDGAIDPQTSELEVSTTQAIGFESALRAYMASCLRTSDCPFAGTVDDGMADIGTLLASVDRAPLAGADGRRLGADTLLTGIIAALYNQGNWPTLTTALRETLQGNPATAFLLADFYYARSDGRYTDNSTEAFLAYNCMDYPDAPTPEQEEAARAVLAEKARTVAPYWDGVDLCEVWPYEPTGTRDALTARGAAPIVVIGTTNDPATPYEWSVALADQLASAVLITRVGEGHTGYLKGNECVDEAVEAYFIDGTVPQDGLRCE</sequence>
<dbReference type="SUPFAM" id="SSF53474">
    <property type="entry name" value="alpha/beta-Hydrolases"/>
    <property type="match status" value="1"/>
</dbReference>
<dbReference type="PANTHER" id="PTHR43248:SF29">
    <property type="entry name" value="TRIPEPTIDYL AMINOPEPTIDASE"/>
    <property type="match status" value="1"/>
</dbReference>